<dbReference type="InterPro" id="IPR025554">
    <property type="entry name" value="DUF4140"/>
</dbReference>
<dbReference type="InParanoid" id="A0A2N3N0L0"/>
<dbReference type="Pfam" id="PF13600">
    <property type="entry name" value="DUF4140"/>
    <property type="match status" value="1"/>
</dbReference>
<dbReference type="EMBL" id="NLAX01001139">
    <property type="protein sequence ID" value="PKS05961.1"/>
    <property type="molecule type" value="Genomic_DNA"/>
</dbReference>
<comment type="caution">
    <text evidence="5">The sequence shown here is derived from an EMBL/GenBank/DDBJ whole genome shotgun (WGS) entry which is preliminary data.</text>
</comment>
<evidence type="ECO:0000256" key="1">
    <source>
        <dbReference type="SAM" id="Coils"/>
    </source>
</evidence>
<keyword evidence="1" id="KW-0175">Coiled coil</keyword>
<evidence type="ECO:0000313" key="6">
    <source>
        <dbReference type="Proteomes" id="UP000233524"/>
    </source>
</evidence>
<reference evidence="5 6" key="1">
    <citation type="journal article" date="2017" name="G3 (Bethesda)">
        <title>First Draft Genome Sequence of the Pathogenic Fungus Lomentospora prolificans (Formerly Scedosporium prolificans).</title>
        <authorList>
            <person name="Luo R."/>
            <person name="Zimin A."/>
            <person name="Workman R."/>
            <person name="Fan Y."/>
            <person name="Pertea G."/>
            <person name="Grossman N."/>
            <person name="Wear M.P."/>
            <person name="Jia B."/>
            <person name="Miller H."/>
            <person name="Casadevall A."/>
            <person name="Timp W."/>
            <person name="Zhang S.X."/>
            <person name="Salzberg S.L."/>
        </authorList>
    </citation>
    <scope>NUCLEOTIDE SEQUENCE [LARGE SCALE GENOMIC DNA]</scope>
    <source>
        <strain evidence="5 6">JHH-5317</strain>
    </source>
</reference>
<sequence length="818" mass="89307">MDNVAKQEFNLRDLDTKSVTLFPSRAQIVREVKSLQLTPGLNEVTIVGLTPTLDEESIKVEGTGSATISDISVDLVANLASFEDFYPSDDDESDCSIDFDYSAKKPDFGYDDQLEALDDRETLLKDELEQAKEIVASAGRRLKILDAYGNSLDKKRNVVIQEGLATYLNERESVFADHQKGTSEIRRVEKQIKKLQDERLSVSKLETKARKQWDKDREKERKAAVKKADKQRAKRIDRQREKKRIKKERANFWPKYHYTVTVTLDASAYTPLSSRRSSISSEADVQLVKQKDAAAQETAAGGESSGGTSCDLAISYVTSSAFWAPSYDLQLSTTNNTANLSFEAKLTNATSETWRNAKIILSTSQTSFSGLEDALPSLVPWHVKLGNKSSGIYANDVLHSREERDEQVTWEVQRHKQQNIQKPRAELFGLWNDAKGGEAFGTVAAAPPASLVKNKVALAQQVQLQAAEQQLRNNYGGPGPSNNINLASLAPAVLKSSVPRAQAKKSRARLGSSSFAVSEEVKARSDRFSGGLFGSTAVGGSGGGDGGGGGGAESDAEEEDLDGDDKTILEATPELDFQDSAMEETGLTTTYDLPGLRTLTPRSRASKQRIARVNFSNIVFNHTVVAKYKPVAYLKAKLRNTSKLTLLRGPAGLTLDGSFMGRTRIPRCSSGDSFHLSLGIDPAIRVVYPKPEVRRSTTGMFSKEDSSIYTRTVTLTNTKAAAGKAATLYVLDQVPISEDERLRVAIHSPRGLVSGGSAVASGVPGREGADQKDWGKATALLRKENEISWEVNLKAGKSVKLTLEYEVSAPSGEFVVQC</sequence>
<keyword evidence="6" id="KW-1185">Reference proteome</keyword>
<dbReference type="VEuPathDB" id="FungiDB:jhhlp_007794"/>
<evidence type="ECO:0000259" key="3">
    <source>
        <dbReference type="Pfam" id="PF13598"/>
    </source>
</evidence>
<feature type="region of interest" description="Disordered" evidence="2">
    <location>
        <begin position="534"/>
        <end position="561"/>
    </location>
</feature>
<dbReference type="OrthoDB" id="10068793at2759"/>
<protein>
    <recommendedName>
        <fullName evidence="7">DUF4139 domain-containing protein</fullName>
    </recommendedName>
</protein>
<accession>A0A2N3N0L0</accession>
<feature type="compositionally biased region" description="Basic and acidic residues" evidence="2">
    <location>
        <begin position="211"/>
        <end position="240"/>
    </location>
</feature>
<dbReference type="InterPro" id="IPR011935">
    <property type="entry name" value="CHP02231"/>
</dbReference>
<dbReference type="Pfam" id="PF13598">
    <property type="entry name" value="DUF4139"/>
    <property type="match status" value="1"/>
</dbReference>
<feature type="region of interest" description="Disordered" evidence="2">
    <location>
        <begin position="211"/>
        <end position="243"/>
    </location>
</feature>
<evidence type="ECO:0000256" key="2">
    <source>
        <dbReference type="SAM" id="MobiDB-lite"/>
    </source>
</evidence>
<dbReference type="PANTHER" id="PTHR31005">
    <property type="entry name" value="DUF4139 DOMAIN-CONTAINING PROTEIN"/>
    <property type="match status" value="1"/>
</dbReference>
<gene>
    <name evidence="5" type="ORF">jhhlp_007794</name>
</gene>
<feature type="coiled-coil region" evidence="1">
    <location>
        <begin position="178"/>
        <end position="205"/>
    </location>
</feature>
<dbReference type="NCBIfam" id="TIGR02231">
    <property type="entry name" value="mucoidy inhibitor MuiA family protein"/>
    <property type="match status" value="1"/>
</dbReference>
<dbReference type="STRING" id="41688.A0A2N3N0L0"/>
<feature type="domain" description="DUF4140" evidence="4">
    <location>
        <begin position="19"/>
        <end position="145"/>
    </location>
</feature>
<name>A0A2N3N0L0_9PEZI</name>
<feature type="compositionally biased region" description="Gly residues" evidence="2">
    <location>
        <begin position="534"/>
        <end position="552"/>
    </location>
</feature>
<dbReference type="AlphaFoldDB" id="A0A2N3N0L0"/>
<evidence type="ECO:0000259" key="4">
    <source>
        <dbReference type="Pfam" id="PF13600"/>
    </source>
</evidence>
<dbReference type="InterPro" id="IPR037291">
    <property type="entry name" value="DUF4139"/>
</dbReference>
<evidence type="ECO:0000313" key="5">
    <source>
        <dbReference type="EMBL" id="PKS05961.1"/>
    </source>
</evidence>
<organism evidence="5 6">
    <name type="scientific">Lomentospora prolificans</name>
    <dbReference type="NCBI Taxonomy" id="41688"/>
    <lineage>
        <taxon>Eukaryota</taxon>
        <taxon>Fungi</taxon>
        <taxon>Dikarya</taxon>
        <taxon>Ascomycota</taxon>
        <taxon>Pezizomycotina</taxon>
        <taxon>Sordariomycetes</taxon>
        <taxon>Hypocreomycetidae</taxon>
        <taxon>Microascales</taxon>
        <taxon>Microascaceae</taxon>
        <taxon>Lomentospora</taxon>
    </lineage>
</organism>
<dbReference type="PANTHER" id="PTHR31005:SF8">
    <property type="entry name" value="DUF4139 DOMAIN-CONTAINING PROTEIN"/>
    <property type="match status" value="1"/>
</dbReference>
<proteinExistence type="predicted"/>
<feature type="domain" description="DUF4139" evidence="3">
    <location>
        <begin position="312"/>
        <end position="810"/>
    </location>
</feature>
<evidence type="ECO:0008006" key="7">
    <source>
        <dbReference type="Google" id="ProtNLM"/>
    </source>
</evidence>
<dbReference type="Proteomes" id="UP000233524">
    <property type="component" value="Unassembled WGS sequence"/>
</dbReference>